<dbReference type="FunCoup" id="A0LPP9">
    <property type="interactions" value="29"/>
</dbReference>
<sequence>MIRVKRVYESPRADEGARFLVERLWPRGMRKESLHMDAWLKDVAPSDALRRWFGHDPAKWIEFRERYFAELDGKPDAIQPIVEAARKGNVTLLYSAHDTEFNNAAALKEYLSNRLQPGS</sequence>
<organism evidence="1 2">
    <name type="scientific">Syntrophobacter fumaroxidans (strain DSM 10017 / MPOB)</name>
    <dbReference type="NCBI Taxonomy" id="335543"/>
    <lineage>
        <taxon>Bacteria</taxon>
        <taxon>Pseudomonadati</taxon>
        <taxon>Thermodesulfobacteriota</taxon>
        <taxon>Syntrophobacteria</taxon>
        <taxon>Syntrophobacterales</taxon>
        <taxon>Syntrophobacteraceae</taxon>
        <taxon>Syntrophobacter</taxon>
    </lineage>
</organism>
<dbReference type="InParanoid" id="A0LPP9"/>
<proteinExistence type="predicted"/>
<dbReference type="InterPro" id="IPR052552">
    <property type="entry name" value="YeaO-like"/>
</dbReference>
<keyword evidence="2" id="KW-1185">Reference proteome</keyword>
<accession>A0LPP9</accession>
<dbReference type="PANTHER" id="PTHR36849">
    <property type="entry name" value="CYTOPLASMIC PROTEIN-RELATED"/>
    <property type="match status" value="1"/>
</dbReference>
<dbReference type="eggNOG" id="COG3189">
    <property type="taxonomic scope" value="Bacteria"/>
</dbReference>
<evidence type="ECO:0000313" key="2">
    <source>
        <dbReference type="Proteomes" id="UP000001784"/>
    </source>
</evidence>
<dbReference type="RefSeq" id="WP_011700526.1">
    <property type="nucleotide sequence ID" value="NC_008554.1"/>
</dbReference>
<dbReference type="HOGENOM" id="CLU_137928_0_0_7"/>
<evidence type="ECO:0008006" key="3">
    <source>
        <dbReference type="Google" id="ProtNLM"/>
    </source>
</evidence>
<gene>
    <name evidence="1" type="ordered locus">Sfum_3731</name>
</gene>
<dbReference type="OrthoDB" id="9790745at2"/>
<dbReference type="KEGG" id="sfu:Sfum_3731"/>
<protein>
    <recommendedName>
        <fullName evidence="3">Uroporphyrin-III C-methyltransferase</fullName>
    </recommendedName>
</protein>
<reference evidence="1 2" key="1">
    <citation type="submission" date="2006-10" db="EMBL/GenBank/DDBJ databases">
        <title>Complete sequence of Syntrophobacter fumaroxidans MPOB.</title>
        <authorList>
            <consortium name="US DOE Joint Genome Institute"/>
            <person name="Copeland A."/>
            <person name="Lucas S."/>
            <person name="Lapidus A."/>
            <person name="Barry K."/>
            <person name="Detter J.C."/>
            <person name="Glavina del Rio T."/>
            <person name="Hammon N."/>
            <person name="Israni S."/>
            <person name="Pitluck S."/>
            <person name="Goltsman E.G."/>
            <person name="Martinez M."/>
            <person name="Schmutz J."/>
            <person name="Larimer F."/>
            <person name="Land M."/>
            <person name="Hauser L."/>
            <person name="Kyrpides N."/>
            <person name="Kim E."/>
            <person name="Boone D.R."/>
            <person name="Brockman F."/>
            <person name="Culley D."/>
            <person name="Ferry J."/>
            <person name="Gunsalus R."/>
            <person name="McInerney M.J."/>
            <person name="Morrison M."/>
            <person name="Plugge C."/>
            <person name="Rohlin L."/>
            <person name="Scholten J."/>
            <person name="Sieber J."/>
            <person name="Stams A.J.M."/>
            <person name="Worm P."/>
            <person name="Henstra A.M."/>
            <person name="Richardson P."/>
        </authorList>
    </citation>
    <scope>NUCLEOTIDE SEQUENCE [LARGE SCALE GENOMIC DNA]</scope>
    <source>
        <strain evidence="2">DSM 10017 / MPOB</strain>
    </source>
</reference>
<dbReference type="EMBL" id="CP000478">
    <property type="protein sequence ID" value="ABK19401.1"/>
    <property type="molecule type" value="Genomic_DNA"/>
</dbReference>
<name>A0LPP9_SYNFM</name>
<dbReference type="AlphaFoldDB" id="A0LPP9"/>
<evidence type="ECO:0000313" key="1">
    <source>
        <dbReference type="EMBL" id="ABK19401.1"/>
    </source>
</evidence>
<dbReference type="PANTHER" id="PTHR36849:SF1">
    <property type="entry name" value="CYTOPLASMIC PROTEIN"/>
    <property type="match status" value="1"/>
</dbReference>
<dbReference type="Proteomes" id="UP000001784">
    <property type="component" value="Chromosome"/>
</dbReference>
<dbReference type="Pfam" id="PF22752">
    <property type="entry name" value="DUF488-N3i"/>
    <property type="match status" value="1"/>
</dbReference>